<keyword evidence="13" id="KW-1185">Reference proteome</keyword>
<feature type="transmembrane region" description="Helical" evidence="11">
    <location>
        <begin position="367"/>
        <end position="386"/>
    </location>
</feature>
<dbReference type="InterPro" id="IPR050375">
    <property type="entry name" value="MFS_TsgA-like"/>
</dbReference>
<evidence type="ECO:0000256" key="6">
    <source>
        <dbReference type="ARBA" id="ARBA00022519"/>
    </source>
</evidence>
<evidence type="ECO:0000256" key="5">
    <source>
        <dbReference type="ARBA" id="ARBA00022475"/>
    </source>
</evidence>
<keyword evidence="8 11" id="KW-0812">Transmembrane</keyword>
<comment type="similarity">
    <text evidence="3">Belongs to the major facilitator superfamily. FHS transporter (TC 2.A.1.7) family.</text>
</comment>
<keyword evidence="5" id="KW-1003">Cell membrane</keyword>
<feature type="transmembrane region" description="Helical" evidence="11">
    <location>
        <begin position="101"/>
        <end position="126"/>
    </location>
</feature>
<evidence type="ECO:0000256" key="11">
    <source>
        <dbReference type="SAM" id="Phobius"/>
    </source>
</evidence>
<dbReference type="Gene3D" id="1.20.1250.20">
    <property type="entry name" value="MFS general substrate transporter like domains"/>
    <property type="match status" value="2"/>
</dbReference>
<dbReference type="InterPro" id="IPR036259">
    <property type="entry name" value="MFS_trans_sf"/>
</dbReference>
<evidence type="ECO:0000256" key="10">
    <source>
        <dbReference type="ARBA" id="ARBA00023136"/>
    </source>
</evidence>
<feature type="transmembrane region" description="Helical" evidence="11">
    <location>
        <begin position="243"/>
        <end position="263"/>
    </location>
</feature>
<feature type="transmembrane region" description="Helical" evidence="11">
    <location>
        <begin position="147"/>
        <end position="167"/>
    </location>
</feature>
<dbReference type="SUPFAM" id="SSF103473">
    <property type="entry name" value="MFS general substrate transporter"/>
    <property type="match status" value="1"/>
</dbReference>
<comment type="function">
    <text evidence="1">Intake of glucose and galactose.</text>
</comment>
<dbReference type="CDD" id="cd17394">
    <property type="entry name" value="MFS_FucP_like"/>
    <property type="match status" value="1"/>
</dbReference>
<evidence type="ECO:0000256" key="1">
    <source>
        <dbReference type="ARBA" id="ARBA00003321"/>
    </source>
</evidence>
<dbReference type="PANTHER" id="PTHR43702">
    <property type="entry name" value="L-FUCOSE-PROTON SYMPORTER"/>
    <property type="match status" value="1"/>
</dbReference>
<dbReference type="PANTHER" id="PTHR43702:SF3">
    <property type="entry name" value="PROTEIN TSGA"/>
    <property type="match status" value="1"/>
</dbReference>
<feature type="transmembrane region" description="Helical" evidence="11">
    <location>
        <begin position="331"/>
        <end position="355"/>
    </location>
</feature>
<dbReference type="EMBL" id="CP071517">
    <property type="protein sequence ID" value="QSX73794.1"/>
    <property type="molecule type" value="Genomic_DNA"/>
</dbReference>
<feature type="transmembrane region" description="Helical" evidence="11">
    <location>
        <begin position="309"/>
        <end position="325"/>
    </location>
</feature>
<feature type="transmembrane region" description="Helical" evidence="11">
    <location>
        <begin position="72"/>
        <end position="95"/>
    </location>
</feature>
<accession>A0ABX7R6W3</accession>
<dbReference type="InterPro" id="IPR005964">
    <property type="entry name" value="Glc/Gal_transptr_bac"/>
</dbReference>
<feature type="transmembrane region" description="Helical" evidence="11">
    <location>
        <begin position="283"/>
        <end position="302"/>
    </location>
</feature>
<evidence type="ECO:0000256" key="2">
    <source>
        <dbReference type="ARBA" id="ARBA00004429"/>
    </source>
</evidence>
<keyword evidence="10 11" id="KW-0472">Membrane</keyword>
<feature type="transmembrane region" description="Helical" evidence="11">
    <location>
        <begin position="193"/>
        <end position="212"/>
    </location>
</feature>
<organism evidence="12 13">
    <name type="scientific">Lysobacter arenosi</name>
    <dbReference type="NCBI Taxonomy" id="2795387"/>
    <lineage>
        <taxon>Bacteria</taxon>
        <taxon>Pseudomonadati</taxon>
        <taxon>Pseudomonadota</taxon>
        <taxon>Gammaproteobacteria</taxon>
        <taxon>Lysobacterales</taxon>
        <taxon>Lysobacteraceae</taxon>
        <taxon>Lysobacter</taxon>
    </lineage>
</organism>
<feature type="transmembrane region" description="Helical" evidence="11">
    <location>
        <begin position="392"/>
        <end position="411"/>
    </location>
</feature>
<evidence type="ECO:0000256" key="7">
    <source>
        <dbReference type="ARBA" id="ARBA00022597"/>
    </source>
</evidence>
<evidence type="ECO:0000256" key="8">
    <source>
        <dbReference type="ARBA" id="ARBA00022692"/>
    </source>
</evidence>
<evidence type="ECO:0000313" key="13">
    <source>
        <dbReference type="Proteomes" id="UP000663400"/>
    </source>
</evidence>
<keyword evidence="7" id="KW-0762">Sugar transport</keyword>
<evidence type="ECO:0000256" key="9">
    <source>
        <dbReference type="ARBA" id="ARBA00022989"/>
    </source>
</evidence>
<evidence type="ECO:0000313" key="12">
    <source>
        <dbReference type="EMBL" id="QSX73794.1"/>
    </source>
</evidence>
<proteinExistence type="inferred from homology"/>
<dbReference type="NCBIfam" id="TIGR01272">
    <property type="entry name" value="gluP"/>
    <property type="match status" value="1"/>
</dbReference>
<dbReference type="Proteomes" id="UP000663400">
    <property type="component" value="Chromosome"/>
</dbReference>
<dbReference type="InterPro" id="IPR011701">
    <property type="entry name" value="MFS"/>
</dbReference>
<keyword evidence="6" id="KW-0997">Cell inner membrane</keyword>
<evidence type="ECO:0000256" key="3">
    <source>
        <dbReference type="ARBA" id="ARBA00009120"/>
    </source>
</evidence>
<sequence length="433" mass="45647">MNQRQLSTPVTIAMISLIFFAWGGMTSLNDVLIPHLKAVFAMNYAQTMLIQFTFFGAYFLMSLPSGAIVSRIGYKSSIVVGLLTAAVGAAMFYPAARLPSYAVFLAALFVLASGITLLQVAANPYISLLGNPATSASRLNLAQALNSLGTTVFPFFIGPLILSGAVLGADQLAAMAPEAVAAYKTTQAQSVQVPYLLLAGGLLAMAALVLLLRIPSLREATDAGDKLHHHTYRETLQHPHLRWGVLAIFLYVGAEVSIGSFLINYMAQPDIGGLSEATASRYLVYYWGGAMVGRFIGAALMTVVDARKLLALFAVVAAVLLATTMGTKGNIAMWSVLAIGLFNSIMFPTIFASAIEGMGPLTGKASSLLVMAIVGGALVPMLQGGLADSIGIQAAFAVPLVCYAYIAWYGMRGSRVVENLGQAEGAAMAHPRH</sequence>
<dbReference type="RefSeq" id="WP_200607119.1">
    <property type="nucleotide sequence ID" value="NZ_CP071517.1"/>
</dbReference>
<feature type="transmembrane region" description="Helical" evidence="11">
    <location>
        <begin position="12"/>
        <end position="33"/>
    </location>
</feature>
<keyword evidence="9 11" id="KW-1133">Transmembrane helix</keyword>
<dbReference type="Pfam" id="PF07690">
    <property type="entry name" value="MFS_1"/>
    <property type="match status" value="1"/>
</dbReference>
<name>A0ABX7R6W3_9GAMM</name>
<comment type="subcellular location">
    <subcellularLocation>
        <location evidence="2">Cell inner membrane</location>
        <topology evidence="2">Multi-pass membrane protein</topology>
    </subcellularLocation>
</comment>
<gene>
    <name evidence="12" type="ORF">HIV01_011160</name>
</gene>
<feature type="transmembrane region" description="Helical" evidence="11">
    <location>
        <begin position="39"/>
        <end position="60"/>
    </location>
</feature>
<evidence type="ECO:0000256" key="4">
    <source>
        <dbReference type="ARBA" id="ARBA00022448"/>
    </source>
</evidence>
<reference evidence="12 13" key="1">
    <citation type="submission" date="2021-02" db="EMBL/GenBank/DDBJ databases">
        <title>Lysobacter arenosi sp. nov., isolated from soil of gangwondo yeongwol, south Korea.</title>
        <authorList>
            <person name="Kim K.R."/>
            <person name="Kim K.H."/>
            <person name="Jeon C.O."/>
        </authorList>
    </citation>
    <scope>NUCLEOTIDE SEQUENCE [LARGE SCALE GENOMIC DNA]</scope>
    <source>
        <strain evidence="12 13">R7</strain>
    </source>
</reference>
<keyword evidence="4" id="KW-0813">Transport</keyword>
<protein>
    <submittedName>
        <fullName evidence="12">Sugar MFS transporter</fullName>
    </submittedName>
</protein>